<dbReference type="GeneID" id="92048857"/>
<evidence type="ECO:0000313" key="2">
    <source>
        <dbReference type="EMBL" id="KAK8071279.1"/>
    </source>
</evidence>
<protein>
    <submittedName>
        <fullName evidence="2">Uncharacterized protein</fullName>
    </submittedName>
</protein>
<keyword evidence="3" id="KW-1185">Reference proteome</keyword>
<dbReference type="EMBL" id="JAQQWN010000008">
    <property type="protein sequence ID" value="KAK8071279.1"/>
    <property type="molecule type" value="Genomic_DNA"/>
</dbReference>
<evidence type="ECO:0000256" key="1">
    <source>
        <dbReference type="SAM" id="MobiDB-lite"/>
    </source>
</evidence>
<comment type="caution">
    <text evidence="2">The sequence shown here is derived from an EMBL/GenBank/DDBJ whole genome shotgun (WGS) entry which is preliminary data.</text>
</comment>
<feature type="region of interest" description="Disordered" evidence="1">
    <location>
        <begin position="51"/>
        <end position="71"/>
    </location>
</feature>
<name>A0ABR1VJ65_9PEZI</name>
<reference evidence="2 3" key="1">
    <citation type="submission" date="2023-01" db="EMBL/GenBank/DDBJ databases">
        <title>Analysis of 21 Apiospora genomes using comparative genomics revels a genus with tremendous synthesis potential of carbohydrate active enzymes and secondary metabolites.</title>
        <authorList>
            <person name="Sorensen T."/>
        </authorList>
    </citation>
    <scope>NUCLEOTIDE SEQUENCE [LARGE SCALE GENOMIC DNA]</scope>
    <source>
        <strain evidence="2 3">CBS 114990</strain>
    </source>
</reference>
<gene>
    <name evidence="2" type="ORF">PG997_011482</name>
</gene>
<dbReference type="RefSeq" id="XP_066665087.1">
    <property type="nucleotide sequence ID" value="XM_066815797.1"/>
</dbReference>
<accession>A0ABR1VJ65</accession>
<proteinExistence type="predicted"/>
<sequence length="100" mass="10696">MGILAPQIAFVLTHPRVHRVWYDIADPAEKPAGVLVVKAKAQKPVEALKHHAAVEKAPSQRSTAALTPDEQAKSLAQTPLAVTEVEDLASKLVLSKFALA</sequence>
<evidence type="ECO:0000313" key="3">
    <source>
        <dbReference type="Proteomes" id="UP001433268"/>
    </source>
</evidence>
<dbReference type="Proteomes" id="UP001433268">
    <property type="component" value="Unassembled WGS sequence"/>
</dbReference>
<organism evidence="2 3">
    <name type="scientific">Apiospora hydei</name>
    <dbReference type="NCBI Taxonomy" id="1337664"/>
    <lineage>
        <taxon>Eukaryota</taxon>
        <taxon>Fungi</taxon>
        <taxon>Dikarya</taxon>
        <taxon>Ascomycota</taxon>
        <taxon>Pezizomycotina</taxon>
        <taxon>Sordariomycetes</taxon>
        <taxon>Xylariomycetidae</taxon>
        <taxon>Amphisphaeriales</taxon>
        <taxon>Apiosporaceae</taxon>
        <taxon>Apiospora</taxon>
    </lineage>
</organism>